<name>A0A6M3J4P8_9ZZZZ</name>
<feature type="domain" description="Ig-like" evidence="1">
    <location>
        <begin position="37"/>
        <end position="63"/>
    </location>
</feature>
<sequence>MERITREEAVQYLTKQRDMAMEAQEVFQFKAILQETGETIGYTPAFRCLVKGLEPEESIRWKD</sequence>
<dbReference type="InterPro" id="IPR007110">
    <property type="entry name" value="Ig-like_dom"/>
</dbReference>
<dbReference type="PROSITE" id="PS50835">
    <property type="entry name" value="IG_LIKE"/>
    <property type="match status" value="1"/>
</dbReference>
<gene>
    <name evidence="3" type="ORF">MM415A00757_0017</name>
    <name evidence="2" type="ORF">MM415B00458_0004</name>
</gene>
<evidence type="ECO:0000313" key="2">
    <source>
        <dbReference type="EMBL" id="QJA64853.1"/>
    </source>
</evidence>
<protein>
    <recommendedName>
        <fullName evidence="1">Ig-like domain-containing protein</fullName>
    </recommendedName>
</protein>
<dbReference type="AlphaFoldDB" id="A0A6M3J4P8"/>
<organism evidence="2">
    <name type="scientific">viral metagenome</name>
    <dbReference type="NCBI Taxonomy" id="1070528"/>
    <lineage>
        <taxon>unclassified sequences</taxon>
        <taxon>metagenomes</taxon>
        <taxon>organismal metagenomes</taxon>
    </lineage>
</organism>
<evidence type="ECO:0000313" key="3">
    <source>
        <dbReference type="EMBL" id="QJA80248.1"/>
    </source>
</evidence>
<accession>A0A6M3J4P8</accession>
<dbReference type="EMBL" id="MT142413">
    <property type="protein sequence ID" value="QJA80248.1"/>
    <property type="molecule type" value="Genomic_DNA"/>
</dbReference>
<dbReference type="EMBL" id="MT141528">
    <property type="protein sequence ID" value="QJA64853.1"/>
    <property type="molecule type" value="Genomic_DNA"/>
</dbReference>
<evidence type="ECO:0000259" key="1">
    <source>
        <dbReference type="PROSITE" id="PS50835"/>
    </source>
</evidence>
<proteinExistence type="predicted"/>
<reference evidence="2" key="1">
    <citation type="submission" date="2020-03" db="EMBL/GenBank/DDBJ databases">
        <title>The deep terrestrial virosphere.</title>
        <authorList>
            <person name="Holmfeldt K."/>
            <person name="Nilsson E."/>
            <person name="Simone D."/>
            <person name="Lopez-Fernandez M."/>
            <person name="Wu X."/>
            <person name="de Brujin I."/>
            <person name="Lundin D."/>
            <person name="Andersson A."/>
            <person name="Bertilsson S."/>
            <person name="Dopson M."/>
        </authorList>
    </citation>
    <scope>NUCLEOTIDE SEQUENCE</scope>
    <source>
        <strain evidence="3">MM415A00757</strain>
        <strain evidence="2">MM415B00458</strain>
    </source>
</reference>